<dbReference type="PROSITE" id="PS51257">
    <property type="entry name" value="PROKAR_LIPOPROTEIN"/>
    <property type="match status" value="1"/>
</dbReference>
<dbReference type="AlphaFoldDB" id="A0A2V3IGM3"/>
<dbReference type="Gene3D" id="2.170.16.10">
    <property type="entry name" value="Hedgehog/Intein (Hint) domain"/>
    <property type="match status" value="1"/>
</dbReference>
<keyword evidence="5" id="KW-1185">Reference proteome</keyword>
<organism evidence="4 5">
    <name type="scientific">Gracilariopsis chorda</name>
    <dbReference type="NCBI Taxonomy" id="448386"/>
    <lineage>
        <taxon>Eukaryota</taxon>
        <taxon>Rhodophyta</taxon>
        <taxon>Florideophyceae</taxon>
        <taxon>Rhodymeniophycidae</taxon>
        <taxon>Gracilariales</taxon>
        <taxon>Gracilariaceae</taxon>
        <taxon>Gracilariopsis</taxon>
    </lineage>
</organism>
<dbReference type="EMBL" id="NBIV01000226">
    <property type="protein sequence ID" value="PXF41231.1"/>
    <property type="molecule type" value="Genomic_DNA"/>
</dbReference>
<dbReference type="SMART" id="SM00306">
    <property type="entry name" value="HintN"/>
    <property type="match status" value="1"/>
</dbReference>
<gene>
    <name evidence="4" type="ORF">BWQ96_09045</name>
</gene>
<dbReference type="InterPro" id="IPR003587">
    <property type="entry name" value="Hint_dom_N"/>
</dbReference>
<protein>
    <submittedName>
        <fullName evidence="4">Sonic hedgehog protein A</fullName>
    </submittedName>
</protein>
<dbReference type="PANTHER" id="PTHR11889:SF31">
    <property type="entry name" value="PROTEIN HEDGEHOG"/>
    <property type="match status" value="1"/>
</dbReference>
<dbReference type="InterPro" id="IPR050387">
    <property type="entry name" value="Hedgehog_Signaling"/>
</dbReference>
<feature type="region of interest" description="Disordered" evidence="1">
    <location>
        <begin position="53"/>
        <end position="141"/>
    </location>
</feature>
<evidence type="ECO:0000256" key="2">
    <source>
        <dbReference type="SAM" id="SignalP"/>
    </source>
</evidence>
<dbReference type="CDD" id="cd00081">
    <property type="entry name" value="Hint"/>
    <property type="match status" value="1"/>
</dbReference>
<feature type="compositionally biased region" description="Low complexity" evidence="1">
    <location>
        <begin position="88"/>
        <end position="99"/>
    </location>
</feature>
<evidence type="ECO:0000259" key="3">
    <source>
        <dbReference type="SMART" id="SM00306"/>
    </source>
</evidence>
<accession>A0A2V3IGM3</accession>
<dbReference type="GO" id="GO:0016540">
    <property type="term" value="P:protein autoprocessing"/>
    <property type="evidence" value="ECO:0007669"/>
    <property type="project" value="InterPro"/>
</dbReference>
<evidence type="ECO:0000313" key="4">
    <source>
        <dbReference type="EMBL" id="PXF41231.1"/>
    </source>
</evidence>
<feature type="compositionally biased region" description="Gly residues" evidence="1">
    <location>
        <begin position="55"/>
        <end position="74"/>
    </location>
</feature>
<sequence>MLLSFRYTLSITVLLFVTACTASLAPCNEGDPNSLCLSPLKRVNTHQVDAVVRRGGSGGARGGGGGSRGGGSRGSGSRATGSRGGGASRARPSRGSGSRPFRRPFRRPSGLGGDDDDDDFLPLGDDDEDDEDDDDDDDDDDVCFPASAVVTTLDRGAIRISQLQLGDKVLVAKVGTNSTYSTVFTFSHRIDHSWFPFKSIETEEGTLVVSAGHYVYTRDTLRAAKTLRPNDELQLADGSFTPVQRVHNVWEKGLYNPHTELGELLVDGFRVSSYTTSVRTNVATALLAPVRAAFALLRVDITAGLFEHSVHSWITRWVPKGANTVSL</sequence>
<dbReference type="SUPFAM" id="SSF51294">
    <property type="entry name" value="Hedgehog/intein (Hint) domain"/>
    <property type="match status" value="1"/>
</dbReference>
<evidence type="ECO:0000256" key="1">
    <source>
        <dbReference type="SAM" id="MobiDB-lite"/>
    </source>
</evidence>
<dbReference type="Pfam" id="PF01079">
    <property type="entry name" value="Hint"/>
    <property type="match status" value="1"/>
</dbReference>
<name>A0A2V3IGM3_9FLOR</name>
<comment type="caution">
    <text evidence="4">The sequence shown here is derived from an EMBL/GenBank/DDBJ whole genome shotgun (WGS) entry which is preliminary data.</text>
</comment>
<dbReference type="InterPro" id="IPR001767">
    <property type="entry name" value="Hedgehog_Hint"/>
</dbReference>
<keyword evidence="2" id="KW-0732">Signal</keyword>
<dbReference type="Proteomes" id="UP000247409">
    <property type="component" value="Unassembled WGS sequence"/>
</dbReference>
<reference evidence="4 5" key="1">
    <citation type="journal article" date="2018" name="Mol. Biol. Evol.">
        <title>Analysis of the draft genome of the red seaweed Gracilariopsis chorda provides insights into genome size evolution in Rhodophyta.</title>
        <authorList>
            <person name="Lee J."/>
            <person name="Yang E.C."/>
            <person name="Graf L."/>
            <person name="Yang J.H."/>
            <person name="Qiu H."/>
            <person name="Zel Zion U."/>
            <person name="Chan C.X."/>
            <person name="Stephens T.G."/>
            <person name="Weber A.P.M."/>
            <person name="Boo G.H."/>
            <person name="Boo S.M."/>
            <person name="Kim K.M."/>
            <person name="Shin Y."/>
            <person name="Jung M."/>
            <person name="Lee S.J."/>
            <person name="Yim H.S."/>
            <person name="Lee J.H."/>
            <person name="Bhattacharya D."/>
            <person name="Yoon H.S."/>
        </authorList>
    </citation>
    <scope>NUCLEOTIDE SEQUENCE [LARGE SCALE GENOMIC DNA]</scope>
    <source>
        <strain evidence="4 5">SKKU-2015</strain>
        <tissue evidence="4">Whole body</tissue>
    </source>
</reference>
<dbReference type="InterPro" id="IPR036844">
    <property type="entry name" value="Hint_dom_sf"/>
</dbReference>
<evidence type="ECO:0000313" key="5">
    <source>
        <dbReference type="Proteomes" id="UP000247409"/>
    </source>
</evidence>
<dbReference type="PANTHER" id="PTHR11889">
    <property type="entry name" value="HEDGEHOG"/>
    <property type="match status" value="1"/>
</dbReference>
<feature type="domain" description="Hint" evidence="3">
    <location>
        <begin position="141"/>
        <end position="237"/>
    </location>
</feature>
<feature type="compositionally biased region" description="Acidic residues" evidence="1">
    <location>
        <begin position="113"/>
        <end position="141"/>
    </location>
</feature>
<feature type="chain" id="PRO_5016041928" evidence="2">
    <location>
        <begin position="31"/>
        <end position="327"/>
    </location>
</feature>
<dbReference type="OrthoDB" id="5539at2759"/>
<proteinExistence type="predicted"/>
<feature type="signal peptide" evidence="2">
    <location>
        <begin position="1"/>
        <end position="30"/>
    </location>
</feature>